<protein>
    <submittedName>
        <fullName evidence="10">Chloramphenicol-sensitive protein RarD</fullName>
    </submittedName>
</protein>
<dbReference type="RefSeq" id="WP_184330487.1">
    <property type="nucleotide sequence ID" value="NZ_JACHHZ010000002.1"/>
</dbReference>
<keyword evidence="3" id="KW-0813">Transport</keyword>
<accession>A0A841HKQ3</accession>
<evidence type="ECO:0000256" key="3">
    <source>
        <dbReference type="ARBA" id="ARBA00022448"/>
    </source>
</evidence>
<feature type="transmembrane region" description="Helical" evidence="8">
    <location>
        <begin position="112"/>
        <end position="129"/>
    </location>
</feature>
<dbReference type="EMBL" id="JACHHZ010000002">
    <property type="protein sequence ID" value="MBB6092702.1"/>
    <property type="molecule type" value="Genomic_DNA"/>
</dbReference>
<dbReference type="InterPro" id="IPR004626">
    <property type="entry name" value="RarD"/>
</dbReference>
<feature type="transmembrane region" description="Helical" evidence="8">
    <location>
        <begin position="18"/>
        <end position="35"/>
    </location>
</feature>
<evidence type="ECO:0000256" key="1">
    <source>
        <dbReference type="ARBA" id="ARBA00004651"/>
    </source>
</evidence>
<dbReference type="GO" id="GO:0005886">
    <property type="term" value="C:plasma membrane"/>
    <property type="evidence" value="ECO:0007669"/>
    <property type="project" value="UniProtKB-SubCell"/>
</dbReference>
<gene>
    <name evidence="10" type="ORF">HNQ60_001580</name>
</gene>
<keyword evidence="6 8" id="KW-1133">Transmembrane helix</keyword>
<evidence type="ECO:0000313" key="11">
    <source>
        <dbReference type="Proteomes" id="UP000588068"/>
    </source>
</evidence>
<dbReference type="InterPro" id="IPR037185">
    <property type="entry name" value="EmrE-like"/>
</dbReference>
<keyword evidence="11" id="KW-1185">Reference proteome</keyword>
<keyword evidence="4" id="KW-1003">Cell membrane</keyword>
<feature type="transmembrane region" description="Helical" evidence="8">
    <location>
        <begin position="276"/>
        <end position="297"/>
    </location>
</feature>
<feature type="domain" description="EamA" evidence="9">
    <location>
        <begin position="16"/>
        <end position="151"/>
    </location>
</feature>
<dbReference type="SUPFAM" id="SSF103481">
    <property type="entry name" value="Multidrug resistance efflux transporter EmrE"/>
    <property type="match status" value="2"/>
</dbReference>
<evidence type="ECO:0000313" key="10">
    <source>
        <dbReference type="EMBL" id="MBB6092702.1"/>
    </source>
</evidence>
<evidence type="ECO:0000259" key="9">
    <source>
        <dbReference type="Pfam" id="PF00892"/>
    </source>
</evidence>
<evidence type="ECO:0000256" key="2">
    <source>
        <dbReference type="ARBA" id="ARBA00007362"/>
    </source>
</evidence>
<keyword evidence="7 8" id="KW-0472">Membrane</keyword>
<evidence type="ECO:0000256" key="7">
    <source>
        <dbReference type="ARBA" id="ARBA00023136"/>
    </source>
</evidence>
<dbReference type="NCBIfam" id="TIGR00688">
    <property type="entry name" value="rarD"/>
    <property type="match status" value="1"/>
</dbReference>
<feature type="transmembrane region" description="Helical" evidence="8">
    <location>
        <begin position="191"/>
        <end position="216"/>
    </location>
</feature>
<evidence type="ECO:0000256" key="6">
    <source>
        <dbReference type="ARBA" id="ARBA00022989"/>
    </source>
</evidence>
<feature type="transmembrane region" description="Helical" evidence="8">
    <location>
        <begin position="252"/>
        <end position="270"/>
    </location>
</feature>
<dbReference type="PANTHER" id="PTHR22911">
    <property type="entry name" value="ACYL-MALONYL CONDENSING ENZYME-RELATED"/>
    <property type="match status" value="1"/>
</dbReference>
<sequence>MNTRASALPAPQTDPRGLIAAATAFFIWGLLPLYLKLLQAVPVLQLTAHRLSWGCVFALGWLAIRGEIGNIGQALRDPRVRLRLFISAALISVNWITYVWGIANNRVVETSLGYFINPLVNVLLGVVLLSERLNPAQWTAVAIAAIGVTYLTWSAGHPPWIALILALSFGLYGFVRKVVQVDALAGFGTETLLLLPIGIGYLIWCEIAGTGVMGHIGVGTNLLLAVGGPLTAIPLVLFAFGARRIPYSTVGLLQYIGPSIQLLLAVFVFHEPFSGPRVVGFAMIWTALAIYAADGVWRARKVAR</sequence>
<keyword evidence="5 8" id="KW-0812">Transmembrane</keyword>
<dbReference type="InterPro" id="IPR000620">
    <property type="entry name" value="EamA_dom"/>
</dbReference>
<organism evidence="10 11">
    <name type="scientific">Povalibacter uvarum</name>
    <dbReference type="NCBI Taxonomy" id="732238"/>
    <lineage>
        <taxon>Bacteria</taxon>
        <taxon>Pseudomonadati</taxon>
        <taxon>Pseudomonadota</taxon>
        <taxon>Gammaproteobacteria</taxon>
        <taxon>Steroidobacterales</taxon>
        <taxon>Steroidobacteraceae</taxon>
        <taxon>Povalibacter</taxon>
    </lineage>
</organism>
<evidence type="ECO:0000256" key="8">
    <source>
        <dbReference type="SAM" id="Phobius"/>
    </source>
</evidence>
<feature type="transmembrane region" description="Helical" evidence="8">
    <location>
        <begin position="222"/>
        <end position="240"/>
    </location>
</feature>
<feature type="transmembrane region" description="Helical" evidence="8">
    <location>
        <begin position="84"/>
        <end position="100"/>
    </location>
</feature>
<name>A0A841HKQ3_9GAMM</name>
<reference evidence="10 11" key="1">
    <citation type="submission" date="2020-08" db="EMBL/GenBank/DDBJ databases">
        <title>Genomic Encyclopedia of Type Strains, Phase IV (KMG-IV): sequencing the most valuable type-strain genomes for metagenomic binning, comparative biology and taxonomic classification.</title>
        <authorList>
            <person name="Goeker M."/>
        </authorList>
    </citation>
    <scope>NUCLEOTIDE SEQUENCE [LARGE SCALE GENOMIC DNA]</scope>
    <source>
        <strain evidence="10 11">DSM 26723</strain>
    </source>
</reference>
<comment type="subcellular location">
    <subcellularLocation>
        <location evidence="1">Cell membrane</location>
        <topology evidence="1">Multi-pass membrane protein</topology>
    </subcellularLocation>
</comment>
<feature type="transmembrane region" description="Helical" evidence="8">
    <location>
        <begin position="136"/>
        <end position="153"/>
    </location>
</feature>
<dbReference type="AlphaFoldDB" id="A0A841HKQ3"/>
<dbReference type="Proteomes" id="UP000588068">
    <property type="component" value="Unassembled WGS sequence"/>
</dbReference>
<feature type="transmembrane region" description="Helical" evidence="8">
    <location>
        <begin position="159"/>
        <end position="179"/>
    </location>
</feature>
<comment type="similarity">
    <text evidence="2">Belongs to the EamA transporter family.</text>
</comment>
<comment type="caution">
    <text evidence="10">The sequence shown here is derived from an EMBL/GenBank/DDBJ whole genome shotgun (WGS) entry which is preliminary data.</text>
</comment>
<dbReference type="Pfam" id="PF00892">
    <property type="entry name" value="EamA"/>
    <property type="match status" value="1"/>
</dbReference>
<proteinExistence type="inferred from homology"/>
<evidence type="ECO:0000256" key="5">
    <source>
        <dbReference type="ARBA" id="ARBA00022692"/>
    </source>
</evidence>
<evidence type="ECO:0000256" key="4">
    <source>
        <dbReference type="ARBA" id="ARBA00022475"/>
    </source>
</evidence>
<dbReference type="PANTHER" id="PTHR22911:SF137">
    <property type="entry name" value="SOLUTE CARRIER FAMILY 35 MEMBER G2-RELATED"/>
    <property type="match status" value="1"/>
</dbReference>